<evidence type="ECO:0000313" key="1">
    <source>
        <dbReference type="EMBL" id="GEK46461.1"/>
    </source>
</evidence>
<evidence type="ECO:0000313" key="2">
    <source>
        <dbReference type="Proteomes" id="UP000321275"/>
    </source>
</evidence>
<gene>
    <name evidence="1" type="ORF">HPA02_07440</name>
</gene>
<dbReference type="AlphaFoldDB" id="A0A510X679"/>
<accession>A0A510X679</accession>
<protein>
    <submittedName>
        <fullName evidence="1">Uncharacterized protein</fullName>
    </submittedName>
</protein>
<name>A0A510X679_9GAMM</name>
<sequence length="99" mass="10133">MADKVMPGSVPESTGQAMPASLVTGTVLGAFSGLSQSKGQMGAGGRPEQSVFIMDDKVELPGKDSQRLCESCPQEVPDRGVSASCNSPGAIFPYLATAL</sequence>
<dbReference type="Proteomes" id="UP000321275">
    <property type="component" value="Unassembled WGS sequence"/>
</dbReference>
<comment type="caution">
    <text evidence="1">The sequence shown here is derived from an EMBL/GenBank/DDBJ whole genome shotgun (WGS) entry which is preliminary data.</text>
</comment>
<organism evidence="1 2">
    <name type="scientific">Bisbaumannia pacifica</name>
    <dbReference type="NCBI Taxonomy" id="77098"/>
    <lineage>
        <taxon>Bacteria</taxon>
        <taxon>Pseudomonadati</taxon>
        <taxon>Pseudomonadota</taxon>
        <taxon>Gammaproteobacteria</taxon>
        <taxon>Oceanospirillales</taxon>
        <taxon>Halomonadaceae</taxon>
        <taxon>Bisbaumannia</taxon>
    </lineage>
</organism>
<dbReference type="EMBL" id="BJUK01000006">
    <property type="protein sequence ID" value="GEK46461.1"/>
    <property type="molecule type" value="Genomic_DNA"/>
</dbReference>
<keyword evidence="2" id="KW-1185">Reference proteome</keyword>
<reference evidence="1 2" key="1">
    <citation type="submission" date="2019-07" db="EMBL/GenBank/DDBJ databases">
        <title>Whole genome shotgun sequence of Halomonas pacifica NBRC 102220.</title>
        <authorList>
            <person name="Hosoyama A."/>
            <person name="Uohara A."/>
            <person name="Ohji S."/>
            <person name="Ichikawa N."/>
        </authorList>
    </citation>
    <scope>NUCLEOTIDE SEQUENCE [LARGE SCALE GENOMIC DNA]</scope>
    <source>
        <strain evidence="1 2">NBRC 102220</strain>
    </source>
</reference>
<proteinExistence type="predicted"/>